<keyword evidence="2" id="KW-1185">Reference proteome</keyword>
<organism evidence="1 2">
    <name type="scientific">Thermococcus profundus</name>
    <dbReference type="NCBI Taxonomy" id="49899"/>
    <lineage>
        <taxon>Archaea</taxon>
        <taxon>Methanobacteriati</taxon>
        <taxon>Methanobacteriota</taxon>
        <taxon>Thermococci</taxon>
        <taxon>Thermococcales</taxon>
        <taxon>Thermococcaceae</taxon>
        <taxon>Thermococcus</taxon>
    </lineage>
</organism>
<keyword evidence="1" id="KW-0614">Plasmid</keyword>
<geneLocation type="plasmid" evidence="2"/>
<accession>A0A2Z2ME65</accession>
<dbReference type="GeneID" id="33320890"/>
<reference evidence="1 2" key="1">
    <citation type="submission" date="2016-03" db="EMBL/GenBank/DDBJ databases">
        <title>Complete genome sequence of Thermococcus profundus strain DT5432.</title>
        <authorList>
            <person name="Oger P.M."/>
        </authorList>
    </citation>
    <scope>NUCLEOTIDE SEQUENCE [LARGE SCALE GENOMIC DNA]</scope>
    <source>
        <strain evidence="1 2">DT 5432</strain>
        <plasmid evidence="2">Plasmid</plasmid>
    </source>
</reference>
<dbReference type="Proteomes" id="UP000250179">
    <property type="component" value="Plasmid unnamed"/>
</dbReference>
<dbReference type="InterPro" id="IPR036390">
    <property type="entry name" value="WH_DNA-bd_sf"/>
</dbReference>
<dbReference type="RefSeq" id="WP_088859078.1">
    <property type="nucleotide sequence ID" value="NZ_CP014863.1"/>
</dbReference>
<dbReference type="KEGG" id="tprf:A3L09_10700"/>
<sequence>MVMRLDLSVFSRVIAVLKNAEVVKDEGLGGVYPGCRGFYDNSRTGRVWCRCNEGEICQVKLAEALEVTQSTMSEFSDTIALLVEYHIVDVRIDRSVRARNKPRKYYSLNPEWRENFVVLLDDLVRAQEQRLLEDKDDLMRSLLAKRDVASSRVRAGSHKKAHM</sequence>
<dbReference type="AlphaFoldDB" id="A0A2Z2ME65"/>
<proteinExistence type="predicted"/>
<dbReference type="InterPro" id="IPR036388">
    <property type="entry name" value="WH-like_DNA-bd_sf"/>
</dbReference>
<dbReference type="OrthoDB" id="384871at2157"/>
<dbReference type="EMBL" id="CP014863">
    <property type="protein sequence ID" value="ASJ03819.1"/>
    <property type="molecule type" value="Genomic_DNA"/>
</dbReference>
<dbReference type="Gene3D" id="1.10.10.10">
    <property type="entry name" value="Winged helix-like DNA-binding domain superfamily/Winged helix DNA-binding domain"/>
    <property type="match status" value="1"/>
</dbReference>
<protein>
    <submittedName>
        <fullName evidence="1">Uncharacterized protein</fullName>
    </submittedName>
</protein>
<gene>
    <name evidence="1" type="ORF">A3L09_10700</name>
</gene>
<name>A0A2Z2ME65_THEPR</name>
<dbReference type="SUPFAM" id="SSF46785">
    <property type="entry name" value="Winged helix' DNA-binding domain"/>
    <property type="match status" value="1"/>
</dbReference>
<evidence type="ECO:0000313" key="2">
    <source>
        <dbReference type="Proteomes" id="UP000250179"/>
    </source>
</evidence>
<evidence type="ECO:0000313" key="1">
    <source>
        <dbReference type="EMBL" id="ASJ03819.1"/>
    </source>
</evidence>